<evidence type="ECO:0000256" key="1">
    <source>
        <dbReference type="ARBA" id="ARBA00008343"/>
    </source>
</evidence>
<sequence length="366" mass="39708">MALDLSESSEACLRRLDSFVFKGLKSGSLDLPEIADGKGVTSVRSRATSGDNSPPISAKPPLQALLAERTSEEAFEGPPSWKKQLQAILSANSRGTVEEFHDLLSSLAGDSHESDGINEMKAVEDCDGVDNRSFVSLCAAVLSAQTRDRAAISGIQKLSDSIGPSGLQKNDSRARRFPDFSPAALALAPPSLIEQCLKGVNYFKTKAKRLGQIAALLLTKHAGRVPATFDELTALPGVGAKVANLVLSVTFGKDAGMVVDTHVHRVARRLGWSDGNVPEKTRKDLEQFMSSEIREHVTIRLIAFGQEICRPQYPKCDSCPVAREQLCPTYARRLHGGREPLTGTFFPSLRPSPKSRKRIFIEIDDA</sequence>
<dbReference type="SUPFAM" id="SSF48150">
    <property type="entry name" value="DNA-glycosylase"/>
    <property type="match status" value="1"/>
</dbReference>
<feature type="compositionally biased region" description="Polar residues" evidence="7">
    <location>
        <begin position="42"/>
        <end position="55"/>
    </location>
</feature>
<dbReference type="GO" id="GO:0016829">
    <property type="term" value="F:lyase activity"/>
    <property type="evidence" value="ECO:0007669"/>
    <property type="project" value="UniProtKB-KW"/>
</dbReference>
<dbReference type="Pfam" id="PF00633">
    <property type="entry name" value="HHH"/>
    <property type="match status" value="1"/>
</dbReference>
<name>A0A9P1C148_9DINO</name>
<evidence type="ECO:0000313" key="11">
    <source>
        <dbReference type="Proteomes" id="UP001152797"/>
    </source>
</evidence>
<evidence type="ECO:0000313" key="10">
    <source>
        <dbReference type="EMBL" id="CAL1136559.1"/>
    </source>
</evidence>
<keyword evidence="4" id="KW-0234">DNA repair</keyword>
<dbReference type="PANTHER" id="PTHR43286:SF1">
    <property type="entry name" value="ENDONUCLEASE III-LIKE PROTEIN 1"/>
    <property type="match status" value="1"/>
</dbReference>
<dbReference type="Gene3D" id="1.10.340.30">
    <property type="entry name" value="Hypothetical protein, domain 2"/>
    <property type="match status" value="1"/>
</dbReference>
<keyword evidence="3" id="KW-0378">Hydrolase</keyword>
<dbReference type="Proteomes" id="UP001152797">
    <property type="component" value="Unassembled WGS sequence"/>
</dbReference>
<keyword evidence="6" id="KW-0326">Glycosidase</keyword>
<evidence type="ECO:0000256" key="2">
    <source>
        <dbReference type="ARBA" id="ARBA00022763"/>
    </source>
</evidence>
<dbReference type="EMBL" id="CAMXCT020000779">
    <property type="protein sequence ID" value="CAL1136559.1"/>
    <property type="molecule type" value="Genomic_DNA"/>
</dbReference>
<keyword evidence="2" id="KW-0227">DNA damage</keyword>
<keyword evidence="11" id="KW-1185">Reference proteome</keyword>
<feature type="region of interest" description="Disordered" evidence="7">
    <location>
        <begin position="38"/>
        <end position="59"/>
    </location>
</feature>
<evidence type="ECO:0000256" key="6">
    <source>
        <dbReference type="ARBA" id="ARBA00023295"/>
    </source>
</evidence>
<dbReference type="PANTHER" id="PTHR43286">
    <property type="entry name" value="ENDONUCLEASE III-LIKE PROTEIN 1"/>
    <property type="match status" value="1"/>
</dbReference>
<feature type="domain" description="HhH-GPD" evidence="8">
    <location>
        <begin position="142"/>
        <end position="307"/>
    </location>
</feature>
<dbReference type="GO" id="GO:0006285">
    <property type="term" value="P:base-excision repair, AP site formation"/>
    <property type="evidence" value="ECO:0007669"/>
    <property type="project" value="UniProtKB-ARBA"/>
</dbReference>
<dbReference type="InterPro" id="IPR011257">
    <property type="entry name" value="DNA_glycosylase"/>
</dbReference>
<accession>A0A9P1C148</accession>
<evidence type="ECO:0000256" key="3">
    <source>
        <dbReference type="ARBA" id="ARBA00022801"/>
    </source>
</evidence>
<dbReference type="EMBL" id="CAMXCT030000779">
    <property type="protein sequence ID" value="CAL4770496.1"/>
    <property type="molecule type" value="Genomic_DNA"/>
</dbReference>
<proteinExistence type="inferred from homology"/>
<dbReference type="FunFam" id="1.10.340.30:FF:000001">
    <property type="entry name" value="Endonuclease III"/>
    <property type="match status" value="1"/>
</dbReference>
<evidence type="ECO:0000256" key="7">
    <source>
        <dbReference type="SAM" id="MobiDB-lite"/>
    </source>
</evidence>
<gene>
    <name evidence="9" type="ORF">C1SCF055_LOCUS10814</name>
</gene>
<keyword evidence="5" id="KW-0456">Lyase</keyword>
<dbReference type="GO" id="GO:0000703">
    <property type="term" value="F:oxidized pyrimidine nucleobase lesion DNA N-glycosylase activity"/>
    <property type="evidence" value="ECO:0007669"/>
    <property type="project" value="UniProtKB-ARBA"/>
</dbReference>
<dbReference type="GO" id="GO:0005634">
    <property type="term" value="C:nucleus"/>
    <property type="evidence" value="ECO:0007669"/>
    <property type="project" value="TreeGrafter"/>
</dbReference>
<dbReference type="Gene3D" id="1.10.1670.10">
    <property type="entry name" value="Helix-hairpin-Helix base-excision DNA repair enzymes (C-terminal)"/>
    <property type="match status" value="1"/>
</dbReference>
<dbReference type="CDD" id="cd00056">
    <property type="entry name" value="ENDO3c"/>
    <property type="match status" value="1"/>
</dbReference>
<dbReference type="GO" id="GO:0003906">
    <property type="term" value="F:DNA-(apurinic or apyrimidinic site) endonuclease activity"/>
    <property type="evidence" value="ECO:0007669"/>
    <property type="project" value="TreeGrafter"/>
</dbReference>
<comment type="similarity">
    <text evidence="1">Belongs to the Nth/MutY family.</text>
</comment>
<evidence type="ECO:0000256" key="4">
    <source>
        <dbReference type="ARBA" id="ARBA00023204"/>
    </source>
</evidence>
<dbReference type="Pfam" id="PF00730">
    <property type="entry name" value="HhH-GPD"/>
    <property type="match status" value="1"/>
</dbReference>
<dbReference type="GO" id="GO:0003677">
    <property type="term" value="F:DNA binding"/>
    <property type="evidence" value="ECO:0007669"/>
    <property type="project" value="InterPro"/>
</dbReference>
<protein>
    <recommendedName>
        <fullName evidence="8">HhH-GPD domain-containing protein</fullName>
    </recommendedName>
</protein>
<dbReference type="SMART" id="SM00478">
    <property type="entry name" value="ENDO3c"/>
    <property type="match status" value="1"/>
</dbReference>
<evidence type="ECO:0000259" key="8">
    <source>
        <dbReference type="SMART" id="SM00478"/>
    </source>
</evidence>
<reference evidence="10" key="2">
    <citation type="submission" date="2024-04" db="EMBL/GenBank/DDBJ databases">
        <authorList>
            <person name="Chen Y."/>
            <person name="Shah S."/>
            <person name="Dougan E. K."/>
            <person name="Thang M."/>
            <person name="Chan C."/>
        </authorList>
    </citation>
    <scope>NUCLEOTIDE SEQUENCE [LARGE SCALE GENOMIC DNA]</scope>
</reference>
<dbReference type="EMBL" id="CAMXCT010000779">
    <property type="protein sequence ID" value="CAI3983184.1"/>
    <property type="molecule type" value="Genomic_DNA"/>
</dbReference>
<comment type="caution">
    <text evidence="9">The sequence shown here is derived from an EMBL/GenBank/DDBJ whole genome shotgun (WGS) entry which is preliminary data.</text>
</comment>
<dbReference type="GO" id="GO:0006289">
    <property type="term" value="P:nucleotide-excision repair"/>
    <property type="evidence" value="ECO:0007669"/>
    <property type="project" value="TreeGrafter"/>
</dbReference>
<dbReference type="AlphaFoldDB" id="A0A9P1C148"/>
<organism evidence="9">
    <name type="scientific">Cladocopium goreaui</name>
    <dbReference type="NCBI Taxonomy" id="2562237"/>
    <lineage>
        <taxon>Eukaryota</taxon>
        <taxon>Sar</taxon>
        <taxon>Alveolata</taxon>
        <taxon>Dinophyceae</taxon>
        <taxon>Suessiales</taxon>
        <taxon>Symbiodiniaceae</taxon>
        <taxon>Cladocopium</taxon>
    </lineage>
</organism>
<evidence type="ECO:0000313" key="9">
    <source>
        <dbReference type="EMBL" id="CAI3983184.1"/>
    </source>
</evidence>
<dbReference type="InterPro" id="IPR000445">
    <property type="entry name" value="HhH_motif"/>
</dbReference>
<dbReference type="OrthoDB" id="2099276at2759"/>
<evidence type="ECO:0000256" key="5">
    <source>
        <dbReference type="ARBA" id="ARBA00023239"/>
    </source>
</evidence>
<dbReference type="InterPro" id="IPR023170">
    <property type="entry name" value="HhH_base_excis_C"/>
</dbReference>
<dbReference type="InterPro" id="IPR003265">
    <property type="entry name" value="HhH-GPD_domain"/>
</dbReference>
<reference evidence="9" key="1">
    <citation type="submission" date="2022-10" db="EMBL/GenBank/DDBJ databases">
        <authorList>
            <person name="Chen Y."/>
            <person name="Dougan E. K."/>
            <person name="Chan C."/>
            <person name="Rhodes N."/>
            <person name="Thang M."/>
        </authorList>
    </citation>
    <scope>NUCLEOTIDE SEQUENCE</scope>
</reference>